<dbReference type="Gene3D" id="1.10.1040.10">
    <property type="entry name" value="N-(1-d-carboxylethyl)-l-norvaline Dehydrogenase, domain 2"/>
    <property type="match status" value="1"/>
</dbReference>
<evidence type="ECO:0000256" key="1">
    <source>
        <dbReference type="ARBA" id="ARBA00004994"/>
    </source>
</evidence>
<reference evidence="12 13" key="1">
    <citation type="submission" date="2024-09" db="EMBL/GenBank/DDBJ databases">
        <authorList>
            <person name="Sun Q."/>
            <person name="Mori K."/>
        </authorList>
    </citation>
    <scope>NUCLEOTIDE SEQUENCE [LARGE SCALE GENOMIC DNA]</scope>
    <source>
        <strain evidence="12 13">CCM 8545</strain>
    </source>
</reference>
<dbReference type="InterPro" id="IPR013752">
    <property type="entry name" value="KPA_reductase"/>
</dbReference>
<dbReference type="Pfam" id="PF08546">
    <property type="entry name" value="ApbA_C"/>
    <property type="match status" value="1"/>
</dbReference>
<evidence type="ECO:0000256" key="7">
    <source>
        <dbReference type="ARBA" id="ARBA00023002"/>
    </source>
</evidence>
<keyword evidence="5" id="KW-0566">Pantothenate biosynthesis</keyword>
<comment type="catalytic activity">
    <reaction evidence="9">
        <text>(R)-pantoate + NADP(+) = 2-dehydropantoate + NADPH + H(+)</text>
        <dbReference type="Rhea" id="RHEA:16233"/>
        <dbReference type="ChEBI" id="CHEBI:11561"/>
        <dbReference type="ChEBI" id="CHEBI:15378"/>
        <dbReference type="ChEBI" id="CHEBI:15980"/>
        <dbReference type="ChEBI" id="CHEBI:57783"/>
        <dbReference type="ChEBI" id="CHEBI:58349"/>
        <dbReference type="EC" id="1.1.1.169"/>
    </reaction>
</comment>
<keyword evidence="6" id="KW-0521">NADP</keyword>
<dbReference type="InterPro" id="IPR036291">
    <property type="entry name" value="NAD(P)-bd_dom_sf"/>
</dbReference>
<protein>
    <recommendedName>
        <fullName evidence="4">2-dehydropantoate 2-reductase</fullName>
        <ecNumber evidence="3">1.1.1.169</ecNumber>
    </recommendedName>
    <alternativeName>
        <fullName evidence="8">Ketopantoate reductase</fullName>
    </alternativeName>
</protein>
<dbReference type="InterPro" id="IPR013332">
    <property type="entry name" value="KPR_N"/>
</dbReference>
<dbReference type="InterPro" id="IPR013328">
    <property type="entry name" value="6PGD_dom2"/>
</dbReference>
<feature type="domain" description="Ketopantoate reductase C-terminal" evidence="11">
    <location>
        <begin position="204"/>
        <end position="328"/>
    </location>
</feature>
<evidence type="ECO:0000259" key="11">
    <source>
        <dbReference type="Pfam" id="PF08546"/>
    </source>
</evidence>
<gene>
    <name evidence="12" type="ORF">ACFFIT_01680</name>
</gene>
<dbReference type="Gene3D" id="3.40.50.720">
    <property type="entry name" value="NAD(P)-binding Rossmann-like Domain"/>
    <property type="match status" value="1"/>
</dbReference>
<sequence>MNHAPKQTITLIGLGALGKVIVFKANSRNLSIQAIVRHHTKMNCEYLLNDTDGVSHKLNVACNDFEMLSQSDLILLTVKAFSIIEILEQFDKILPCDVPIILINNGMGIKEQIEARLPHRKHQFYQVITTMAAYTDSLGTHFVSKGMSYYGKIFTSSIQSKSCMSFTELNKKERRHTENEALTMFESLFLENGEISLIHRVHEISYYQLEKLYINALINPLTVKYQCLNGGLLDHINELNLLIDEILLFHSALHSSNAISQNLSRDELYFKLMDVIQKTQYNQSSMLQDFLASRRLEIEEISGYILKKSALMCLDLPATQLLYEEVKKRILREPIKH</sequence>
<keyword evidence="7" id="KW-0560">Oxidoreductase</keyword>
<organism evidence="12 13">
    <name type="scientific">Thorsellia kenyensis</name>
    <dbReference type="NCBI Taxonomy" id="1549888"/>
    <lineage>
        <taxon>Bacteria</taxon>
        <taxon>Pseudomonadati</taxon>
        <taxon>Pseudomonadota</taxon>
        <taxon>Gammaproteobacteria</taxon>
        <taxon>Enterobacterales</taxon>
        <taxon>Thorselliaceae</taxon>
        <taxon>Thorsellia</taxon>
    </lineage>
</organism>
<evidence type="ECO:0000313" key="13">
    <source>
        <dbReference type="Proteomes" id="UP001589758"/>
    </source>
</evidence>
<accession>A0ABV6C778</accession>
<dbReference type="RefSeq" id="WP_385875798.1">
    <property type="nucleotide sequence ID" value="NZ_JBHLXE010000016.1"/>
</dbReference>
<dbReference type="InterPro" id="IPR050838">
    <property type="entry name" value="Ketopantoate_reductase"/>
</dbReference>
<evidence type="ECO:0000256" key="3">
    <source>
        <dbReference type="ARBA" id="ARBA00013014"/>
    </source>
</evidence>
<dbReference type="EC" id="1.1.1.169" evidence="3"/>
<dbReference type="SUPFAM" id="SSF51735">
    <property type="entry name" value="NAD(P)-binding Rossmann-fold domains"/>
    <property type="match status" value="1"/>
</dbReference>
<keyword evidence="13" id="KW-1185">Reference proteome</keyword>
<name>A0ABV6C778_9GAMM</name>
<comment type="pathway">
    <text evidence="1">Cofactor biosynthesis; (R)-pantothenate biosynthesis; (R)-pantoate from 3-methyl-2-oxobutanoate: step 2/2.</text>
</comment>
<evidence type="ECO:0000256" key="8">
    <source>
        <dbReference type="ARBA" id="ARBA00032024"/>
    </source>
</evidence>
<comment type="caution">
    <text evidence="12">The sequence shown here is derived from an EMBL/GenBank/DDBJ whole genome shotgun (WGS) entry which is preliminary data.</text>
</comment>
<evidence type="ECO:0000256" key="2">
    <source>
        <dbReference type="ARBA" id="ARBA00007870"/>
    </source>
</evidence>
<dbReference type="Proteomes" id="UP001589758">
    <property type="component" value="Unassembled WGS sequence"/>
</dbReference>
<evidence type="ECO:0000256" key="5">
    <source>
        <dbReference type="ARBA" id="ARBA00022655"/>
    </source>
</evidence>
<dbReference type="SUPFAM" id="SSF48179">
    <property type="entry name" value="6-phosphogluconate dehydrogenase C-terminal domain-like"/>
    <property type="match status" value="1"/>
</dbReference>
<feature type="domain" description="Ketopantoate reductase N-terminal" evidence="10">
    <location>
        <begin position="9"/>
        <end position="139"/>
    </location>
</feature>
<evidence type="ECO:0000256" key="9">
    <source>
        <dbReference type="ARBA" id="ARBA00048793"/>
    </source>
</evidence>
<comment type="similarity">
    <text evidence="2">Belongs to the ketopantoate reductase family.</text>
</comment>
<dbReference type="PANTHER" id="PTHR43765">
    <property type="entry name" value="2-DEHYDROPANTOATE 2-REDUCTASE-RELATED"/>
    <property type="match status" value="1"/>
</dbReference>
<proteinExistence type="inferred from homology"/>
<evidence type="ECO:0000259" key="10">
    <source>
        <dbReference type="Pfam" id="PF02558"/>
    </source>
</evidence>
<dbReference type="PANTHER" id="PTHR43765:SF2">
    <property type="entry name" value="2-DEHYDROPANTOATE 2-REDUCTASE"/>
    <property type="match status" value="1"/>
</dbReference>
<dbReference type="InterPro" id="IPR008927">
    <property type="entry name" value="6-PGluconate_DH-like_C_sf"/>
</dbReference>
<evidence type="ECO:0000256" key="6">
    <source>
        <dbReference type="ARBA" id="ARBA00022857"/>
    </source>
</evidence>
<dbReference type="EMBL" id="JBHLXE010000016">
    <property type="protein sequence ID" value="MFC0178817.1"/>
    <property type="molecule type" value="Genomic_DNA"/>
</dbReference>
<evidence type="ECO:0000256" key="4">
    <source>
        <dbReference type="ARBA" id="ARBA00019465"/>
    </source>
</evidence>
<evidence type="ECO:0000313" key="12">
    <source>
        <dbReference type="EMBL" id="MFC0178817.1"/>
    </source>
</evidence>
<dbReference type="Pfam" id="PF02558">
    <property type="entry name" value="ApbA"/>
    <property type="match status" value="1"/>
</dbReference>